<dbReference type="InterPro" id="IPR013766">
    <property type="entry name" value="Thioredoxin_domain"/>
</dbReference>
<proteinExistence type="predicted"/>
<dbReference type="SUPFAM" id="SSF52833">
    <property type="entry name" value="Thioredoxin-like"/>
    <property type="match status" value="1"/>
</dbReference>
<keyword evidence="2" id="KW-0201">Cytochrome c-type biogenesis</keyword>
<dbReference type="GO" id="GO:0030313">
    <property type="term" value="C:cell envelope"/>
    <property type="evidence" value="ECO:0007669"/>
    <property type="project" value="UniProtKB-SubCell"/>
</dbReference>
<dbReference type="PROSITE" id="PS51257">
    <property type="entry name" value="PROKAR_LIPOPROTEIN"/>
    <property type="match status" value="1"/>
</dbReference>
<dbReference type="EMBL" id="SNRY01000166">
    <property type="protein sequence ID" value="KAA6345537.1"/>
    <property type="molecule type" value="Genomic_DNA"/>
</dbReference>
<accession>A0A5J4SHR6</accession>
<dbReference type="GO" id="GO:0017004">
    <property type="term" value="P:cytochrome complex assembly"/>
    <property type="evidence" value="ECO:0007669"/>
    <property type="project" value="UniProtKB-KW"/>
</dbReference>
<evidence type="ECO:0000256" key="1">
    <source>
        <dbReference type="ARBA" id="ARBA00004196"/>
    </source>
</evidence>
<name>A0A5J4SHR6_9ZZZZ</name>
<protein>
    <submittedName>
        <fullName evidence="6">Thiol:disulfide interchange protein TlpA</fullName>
    </submittedName>
</protein>
<gene>
    <name evidence="6" type="ORF">EZS27_006895</name>
</gene>
<reference evidence="6" key="1">
    <citation type="submission" date="2019-03" db="EMBL/GenBank/DDBJ databases">
        <title>Single cell metagenomics reveals metabolic interactions within the superorganism composed of flagellate Streblomastix strix and complex community of Bacteroidetes bacteria on its surface.</title>
        <authorList>
            <person name="Treitli S.C."/>
            <person name="Kolisko M."/>
            <person name="Husnik F."/>
            <person name="Keeling P."/>
            <person name="Hampl V."/>
        </authorList>
    </citation>
    <scope>NUCLEOTIDE SEQUENCE</scope>
    <source>
        <strain evidence="6">STM</strain>
    </source>
</reference>
<comment type="subcellular location">
    <subcellularLocation>
        <location evidence="1">Cell envelope</location>
    </subcellularLocation>
</comment>
<evidence type="ECO:0000256" key="4">
    <source>
        <dbReference type="ARBA" id="ARBA00023284"/>
    </source>
</evidence>
<dbReference type="CDD" id="cd02966">
    <property type="entry name" value="TlpA_like_family"/>
    <property type="match status" value="1"/>
</dbReference>
<dbReference type="InterPro" id="IPR050553">
    <property type="entry name" value="Thioredoxin_ResA/DsbE_sf"/>
</dbReference>
<evidence type="ECO:0000256" key="3">
    <source>
        <dbReference type="ARBA" id="ARBA00023157"/>
    </source>
</evidence>
<dbReference type="PANTHER" id="PTHR42852">
    <property type="entry name" value="THIOL:DISULFIDE INTERCHANGE PROTEIN DSBE"/>
    <property type="match status" value="1"/>
</dbReference>
<evidence type="ECO:0000256" key="2">
    <source>
        <dbReference type="ARBA" id="ARBA00022748"/>
    </source>
</evidence>
<dbReference type="InterPro" id="IPR036249">
    <property type="entry name" value="Thioredoxin-like_sf"/>
</dbReference>
<feature type="domain" description="Thioredoxin" evidence="5">
    <location>
        <begin position="327"/>
        <end position="498"/>
    </location>
</feature>
<dbReference type="Pfam" id="PF08534">
    <property type="entry name" value="Redoxin"/>
    <property type="match status" value="1"/>
</dbReference>
<keyword evidence="3" id="KW-1015">Disulfide bond</keyword>
<keyword evidence="4" id="KW-0676">Redox-active center</keyword>
<dbReference type="AlphaFoldDB" id="A0A5J4SHR6"/>
<evidence type="ECO:0000259" key="5">
    <source>
        <dbReference type="PROSITE" id="PS51352"/>
    </source>
</evidence>
<organism evidence="6">
    <name type="scientific">termite gut metagenome</name>
    <dbReference type="NCBI Taxonomy" id="433724"/>
    <lineage>
        <taxon>unclassified sequences</taxon>
        <taxon>metagenomes</taxon>
        <taxon>organismal metagenomes</taxon>
    </lineage>
</organism>
<sequence>MKQTFLFLTLATMLLSGCSKQEAILTGKISGTAGSKTLVYTAPISETCYLGFTDTLQVDDTGSFEVKFAITKPVFITLWTIEPYKQAKLLIEPGKSYDLVFEDEKDVQISGQNEKGQMFLSTLPNPSYVEMEGRSFIRDTSLLSIHENIEKLKQDDLNHLKELLERKEISPVFFKRTEADRNCYYASLETRILLIKTYPLIQKRSDEDLLKAGGNLFKKLEEIYSQYPPNDENLIISSFWSEYAEGYVTGYKQFSQPDFDMAKFSQMRQDETIHAYMMHESTKYLTGKVLEFFQARYIHFIAYAHDDYEKELITVFDRFQKDYPQSQYANYVAPLIEKIVAYHQIIEQPFSEEMKFMAHYEDINTLEEAVKQLKGKAIYIDVWATWCSPCKHEFQHNAALKKILAENDIQQLYISIDDDKREKRWENGIKYFHLTGTHIRANKSLWNDLAKRFDKKNGAMLSIPWYILVDKNGNVLDEHAKSPSQLVTGEEFASKNKL</sequence>
<dbReference type="Gene3D" id="3.40.30.10">
    <property type="entry name" value="Glutaredoxin"/>
    <property type="match status" value="1"/>
</dbReference>
<dbReference type="InterPro" id="IPR013740">
    <property type="entry name" value="Redoxin"/>
</dbReference>
<dbReference type="GO" id="GO:0016491">
    <property type="term" value="F:oxidoreductase activity"/>
    <property type="evidence" value="ECO:0007669"/>
    <property type="project" value="InterPro"/>
</dbReference>
<evidence type="ECO:0000313" key="6">
    <source>
        <dbReference type="EMBL" id="KAA6345537.1"/>
    </source>
</evidence>
<comment type="caution">
    <text evidence="6">The sequence shown here is derived from an EMBL/GenBank/DDBJ whole genome shotgun (WGS) entry which is preliminary data.</text>
</comment>
<dbReference type="PROSITE" id="PS51352">
    <property type="entry name" value="THIOREDOXIN_2"/>
    <property type="match status" value="1"/>
</dbReference>
<dbReference type="PANTHER" id="PTHR42852:SF6">
    <property type="entry name" value="THIOL:DISULFIDE INTERCHANGE PROTEIN DSBE"/>
    <property type="match status" value="1"/>
</dbReference>